<feature type="transmembrane region" description="Helical" evidence="1">
    <location>
        <begin position="306"/>
        <end position="324"/>
    </location>
</feature>
<evidence type="ECO:0000313" key="3">
    <source>
        <dbReference type="Proteomes" id="UP000198619"/>
    </source>
</evidence>
<keyword evidence="1" id="KW-0812">Transmembrane</keyword>
<dbReference type="RefSeq" id="WP_090039910.1">
    <property type="nucleotide sequence ID" value="NZ_FOKI01000008.1"/>
</dbReference>
<dbReference type="OrthoDB" id="7054801at2"/>
<sequence length="398" mass="45290">MSFIKKVLSSNITKLLFGIFFFIALVLVGNTTYAKTNNGGEDIVGTWQGIVDGNRGEGGLIYRLEFNPKGTVTIIKQFGKGQITEKKSWKRDEDKIIINSNINDNITELDNGTLRVIDEKTIGYENGFYKTEFKQHNSVLSVFHWFAALTGLMILNELFRRKKWAAIGFFFVLPIVMIPLWASNGVTYWFKWVKVYSAVAGSVWFTLVRFTKLGRKNAAKMVAALILSANITEAVIQDFSMGNLPNILNGIAGILSIATLFYGWKEIGPDDSKEKDMVWNKMSLFWIIAYDVWNWAFVYLNFPGSASLQFIVIMSCTIPAIFIKKGTWLQARAFTLAAWFMYYFTFPRFTESVELLVPRKTSFMLAIAILSITLNLIYTFISIKRYTDSKKDTPEVSV</sequence>
<evidence type="ECO:0000313" key="2">
    <source>
        <dbReference type="EMBL" id="SFA98602.1"/>
    </source>
</evidence>
<accession>A0A1I0XC33</accession>
<keyword evidence="3" id="KW-1185">Reference proteome</keyword>
<protein>
    <submittedName>
        <fullName evidence="2">Uncharacterized protein</fullName>
    </submittedName>
</protein>
<feature type="transmembrane region" description="Helical" evidence="1">
    <location>
        <begin position="164"/>
        <end position="182"/>
    </location>
</feature>
<feature type="transmembrane region" description="Helical" evidence="1">
    <location>
        <begin position="284"/>
        <end position="300"/>
    </location>
</feature>
<feature type="transmembrane region" description="Helical" evidence="1">
    <location>
        <begin position="362"/>
        <end position="381"/>
    </location>
</feature>
<feature type="transmembrane region" description="Helical" evidence="1">
    <location>
        <begin position="247"/>
        <end position="264"/>
    </location>
</feature>
<feature type="transmembrane region" description="Helical" evidence="1">
    <location>
        <begin position="331"/>
        <end position="350"/>
    </location>
</feature>
<dbReference type="Proteomes" id="UP000198619">
    <property type="component" value="Unassembled WGS sequence"/>
</dbReference>
<keyword evidence="1" id="KW-0472">Membrane</keyword>
<keyword evidence="1" id="KW-1133">Transmembrane helix</keyword>
<dbReference type="Pfam" id="PF18948">
    <property type="entry name" value="DUF5692"/>
    <property type="match status" value="1"/>
</dbReference>
<dbReference type="STRING" id="84698.SAMN04488528_100813"/>
<name>A0A1I0XC33_9CLOT</name>
<gene>
    <name evidence="2" type="ORF">SAMN04488528_100813</name>
</gene>
<reference evidence="2 3" key="1">
    <citation type="submission" date="2016-10" db="EMBL/GenBank/DDBJ databases">
        <authorList>
            <person name="de Groot N.N."/>
        </authorList>
    </citation>
    <scope>NUCLEOTIDE SEQUENCE [LARGE SCALE GENOMIC DNA]</scope>
    <source>
        <strain evidence="2 3">DSM 12271</strain>
    </source>
</reference>
<dbReference type="AlphaFoldDB" id="A0A1I0XC33"/>
<dbReference type="InterPro" id="IPR043747">
    <property type="entry name" value="DUF5692"/>
</dbReference>
<evidence type="ECO:0000256" key="1">
    <source>
        <dbReference type="SAM" id="Phobius"/>
    </source>
</evidence>
<proteinExistence type="predicted"/>
<feature type="transmembrane region" description="Helical" evidence="1">
    <location>
        <begin position="138"/>
        <end position="155"/>
    </location>
</feature>
<dbReference type="EMBL" id="FOKI01000008">
    <property type="protein sequence ID" value="SFA98602.1"/>
    <property type="molecule type" value="Genomic_DNA"/>
</dbReference>
<organism evidence="2 3">
    <name type="scientific">Clostridium frigidicarnis</name>
    <dbReference type="NCBI Taxonomy" id="84698"/>
    <lineage>
        <taxon>Bacteria</taxon>
        <taxon>Bacillati</taxon>
        <taxon>Bacillota</taxon>
        <taxon>Clostridia</taxon>
        <taxon>Eubacteriales</taxon>
        <taxon>Clostridiaceae</taxon>
        <taxon>Clostridium</taxon>
    </lineage>
</organism>